<dbReference type="Gene3D" id="1.25.40.20">
    <property type="entry name" value="Ankyrin repeat-containing domain"/>
    <property type="match status" value="1"/>
</dbReference>
<dbReference type="Proteomes" id="UP000026915">
    <property type="component" value="Chromosome 10"/>
</dbReference>
<dbReference type="OMA" id="HIQLCEA"/>
<dbReference type="Gramene" id="EOY19847">
    <property type="protein sequence ID" value="EOY19847"/>
    <property type="gene ID" value="TCM_045219"/>
</dbReference>
<dbReference type="eggNOG" id="KOG0504">
    <property type="taxonomic scope" value="Eukaryota"/>
</dbReference>
<evidence type="ECO:0000313" key="2">
    <source>
        <dbReference type="Proteomes" id="UP000026915"/>
    </source>
</evidence>
<name>A0A061FT02_THECC</name>
<sequence>MNPIYHMRVELELELELKLKLKQEMNLKQEIKKVPGPRICAFVKDDGIPIILGSLLLICLRERKDFMQGLPLYKATLNGDREMTKQIQNQNEGTLLRSSLTEGHETALHVAVGARQAAVVKELVGRMESADLELRDGRGNIALCVAVATGSVKIAKILMEKNAELAFIRGADDKTPLYIAAEEQRDMFLACIHAGLFDLAIKMLEVLRDLAWARNSDDETALGILAPKPSAFAGESSTTPKTLIDKC</sequence>
<dbReference type="InterPro" id="IPR002110">
    <property type="entry name" value="Ankyrin_rpt"/>
</dbReference>
<dbReference type="AlphaFoldDB" id="A0A061FT02"/>
<dbReference type="SUPFAM" id="SSF48403">
    <property type="entry name" value="Ankyrin repeat"/>
    <property type="match status" value="1"/>
</dbReference>
<accession>A0A061FT02</accession>
<dbReference type="InterPro" id="IPR036770">
    <property type="entry name" value="Ankyrin_rpt-contain_sf"/>
</dbReference>
<reference evidence="1 2" key="1">
    <citation type="journal article" date="2013" name="Genome Biol.">
        <title>The genome sequence of the most widely cultivated cacao type and its use to identify candidate genes regulating pod color.</title>
        <authorList>
            <person name="Motamayor J.C."/>
            <person name="Mockaitis K."/>
            <person name="Schmutz J."/>
            <person name="Haiminen N."/>
            <person name="Iii D.L."/>
            <person name="Cornejo O."/>
            <person name="Findley S.D."/>
            <person name="Zheng P."/>
            <person name="Utro F."/>
            <person name="Royaert S."/>
            <person name="Saski C."/>
            <person name="Jenkins J."/>
            <person name="Podicheti R."/>
            <person name="Zhao M."/>
            <person name="Scheffler B.E."/>
            <person name="Stack J.C."/>
            <person name="Feltus F.A."/>
            <person name="Mustiga G.M."/>
            <person name="Amores F."/>
            <person name="Phillips W."/>
            <person name="Marelli J.P."/>
            <person name="May G.D."/>
            <person name="Shapiro H."/>
            <person name="Ma J."/>
            <person name="Bustamante C.D."/>
            <person name="Schnell R.J."/>
            <person name="Main D."/>
            <person name="Gilbert D."/>
            <person name="Parida L."/>
            <person name="Kuhn D.N."/>
        </authorList>
    </citation>
    <scope>NUCLEOTIDE SEQUENCE [LARGE SCALE GENOMIC DNA]</scope>
    <source>
        <strain evidence="2">cv. Matina 1-6</strain>
    </source>
</reference>
<dbReference type="PANTHER" id="PTHR24121">
    <property type="entry name" value="NO MECHANORECEPTOR POTENTIAL C, ISOFORM D-RELATED"/>
    <property type="match status" value="1"/>
</dbReference>
<organism evidence="1 2">
    <name type="scientific">Theobroma cacao</name>
    <name type="common">Cacao</name>
    <name type="synonym">Cocoa</name>
    <dbReference type="NCBI Taxonomy" id="3641"/>
    <lineage>
        <taxon>Eukaryota</taxon>
        <taxon>Viridiplantae</taxon>
        <taxon>Streptophyta</taxon>
        <taxon>Embryophyta</taxon>
        <taxon>Tracheophyta</taxon>
        <taxon>Spermatophyta</taxon>
        <taxon>Magnoliopsida</taxon>
        <taxon>eudicotyledons</taxon>
        <taxon>Gunneridae</taxon>
        <taxon>Pentapetalae</taxon>
        <taxon>rosids</taxon>
        <taxon>malvids</taxon>
        <taxon>Malvales</taxon>
        <taxon>Malvaceae</taxon>
        <taxon>Byttnerioideae</taxon>
        <taxon>Theobroma</taxon>
    </lineage>
</organism>
<dbReference type="EMBL" id="CM001888">
    <property type="protein sequence ID" value="EOY19847.1"/>
    <property type="molecule type" value="Genomic_DNA"/>
</dbReference>
<proteinExistence type="predicted"/>
<dbReference type="InParanoid" id="A0A061FT02"/>
<keyword evidence="2" id="KW-1185">Reference proteome</keyword>
<dbReference type="Pfam" id="PF12796">
    <property type="entry name" value="Ank_2"/>
    <property type="match status" value="1"/>
</dbReference>
<evidence type="ECO:0000313" key="1">
    <source>
        <dbReference type="EMBL" id="EOY19847.1"/>
    </source>
</evidence>
<dbReference type="PANTHER" id="PTHR24121:SF21">
    <property type="entry name" value="ANKYRIN REPEAT FAMILY PROTEIN"/>
    <property type="match status" value="1"/>
</dbReference>
<dbReference type="SMART" id="SM00248">
    <property type="entry name" value="ANK"/>
    <property type="match status" value="3"/>
</dbReference>
<dbReference type="HOGENOM" id="CLU_1126163_0_0_1"/>
<gene>
    <name evidence="1" type="ORF">TCM_045219</name>
</gene>
<protein>
    <submittedName>
        <fullName evidence="1">Ankyrin repeat-containing protein</fullName>
    </submittedName>
</protein>